<dbReference type="InterPro" id="IPR027417">
    <property type="entry name" value="P-loop_NTPase"/>
</dbReference>
<dbReference type="GO" id="GO:0008017">
    <property type="term" value="F:microtubule binding"/>
    <property type="evidence" value="ECO:0007669"/>
    <property type="project" value="TreeGrafter"/>
</dbReference>
<evidence type="ECO:0000256" key="2">
    <source>
        <dbReference type="ARBA" id="ARBA00023134"/>
    </source>
</evidence>
<organism evidence="6 8">
    <name type="scientific">Ostreococcus tauri</name>
    <name type="common">Marine green alga</name>
    <dbReference type="NCBI Taxonomy" id="70448"/>
    <lineage>
        <taxon>Eukaryota</taxon>
        <taxon>Viridiplantae</taxon>
        <taxon>Chlorophyta</taxon>
        <taxon>Mamiellophyceae</taxon>
        <taxon>Mamiellales</taxon>
        <taxon>Bathycoccaceae</taxon>
        <taxon>Ostreococcus</taxon>
    </lineage>
</organism>
<dbReference type="Gene3D" id="3.40.50.300">
    <property type="entry name" value="P-loop containing nucleotide triphosphate hydrolases"/>
    <property type="match status" value="1"/>
</dbReference>
<dbReference type="SMART" id="SM00302">
    <property type="entry name" value="GED"/>
    <property type="match status" value="1"/>
</dbReference>
<dbReference type="Pfam" id="PF02212">
    <property type="entry name" value="GED"/>
    <property type="match status" value="1"/>
</dbReference>
<dbReference type="InterPro" id="IPR000375">
    <property type="entry name" value="Dynamin_stalk"/>
</dbReference>
<dbReference type="InterPro" id="IPR020850">
    <property type="entry name" value="GED_dom"/>
</dbReference>
<dbReference type="AlphaFoldDB" id="A0A090N2S1"/>
<accession>A0A090N2S1</accession>
<proteinExistence type="predicted"/>
<dbReference type="GO" id="GO:0005525">
    <property type="term" value="F:GTP binding"/>
    <property type="evidence" value="ECO:0007669"/>
    <property type="project" value="InterPro"/>
</dbReference>
<dbReference type="InParanoid" id="A0A090N2S1"/>
<dbReference type="GO" id="GO:0016020">
    <property type="term" value="C:membrane"/>
    <property type="evidence" value="ECO:0007669"/>
    <property type="project" value="TreeGrafter"/>
</dbReference>
<dbReference type="InterPro" id="IPR045063">
    <property type="entry name" value="Dynamin_N"/>
</dbReference>
<sequence>MRSSASEPRTLGQGLVPLVNRLQDIFASAGLRGSKAVDLPCIAVVGSQSSGKSSVLEALVGRDFLPRGPDICTRRPLLLQLVHTPARRGEPEEWGEFLHLPGKIYTNFEEIRAEIEAETDRTCGNKAVSNKQIRLKICSPNVLTMTLVDLPGITRVAVGDQPEDIEIQIRNMILSYIKRETCLILAVTPANSDLANSDALTLSKQVDPEGKRTLGVITKLDIMDRGTNAVKYLKGEVIPLKLGYVGVVNRCQADIAERRSINHARKLEADFFASKPEYADVACSCGIHALSRNVSTLLADHISTLLPDLQVRIMRERSEAERDLELLGPDVPETDSERAALVLSKLERYAQSLQAAVEGRNHSLSVDVLEGGARIRHVLQEIFVRGLLELNPTSTITDEHIRTKIQNTAGTKAVLLVPEEPFEQLARQCIEKMLEPCKQCATLVHDELCAMAMTSLTKDVTGVYPHLADALEKSCKEYLTQGLRPALDMIVNLVECQLAHINTSHPDFIGGPQALIVAQKALKKHLGDDDDEENEVPDVPGKNKKKNVVDKENIGAKPTTLEKAGEWVTGILSPSKRNYSVENGTVKLLSPPKKLSANKCETPEEYLQVMVTRTLLDSYFNISRGILADMVPKAVMHFLVNSVGRGLRQHLIGKLYQPHTIRGLLAEDPEVALIREQTRTRVEALSAAALTISEFKSQLTVTSSM</sequence>
<dbReference type="OrthoDB" id="5061070at2759"/>
<name>A0A090N2S1_OSTTA</name>
<dbReference type="Pfam" id="PF00350">
    <property type="entry name" value="Dynamin_N"/>
    <property type="match status" value="1"/>
</dbReference>
<dbReference type="InterPro" id="IPR003130">
    <property type="entry name" value="GED"/>
</dbReference>
<evidence type="ECO:0000256" key="1">
    <source>
        <dbReference type="ARBA" id="ARBA00022741"/>
    </source>
</evidence>
<evidence type="ECO:0000313" key="8">
    <source>
        <dbReference type="Proteomes" id="UP000009170"/>
    </source>
</evidence>
<dbReference type="SUPFAM" id="SSF52540">
    <property type="entry name" value="P-loop containing nucleoside triphosphate hydrolases"/>
    <property type="match status" value="1"/>
</dbReference>
<dbReference type="InterPro" id="IPR001401">
    <property type="entry name" value="Dynamin_GTPase"/>
</dbReference>
<dbReference type="CDD" id="cd08771">
    <property type="entry name" value="DLP_1"/>
    <property type="match status" value="1"/>
</dbReference>
<evidence type="ECO:0000259" key="5">
    <source>
        <dbReference type="PROSITE" id="PS51718"/>
    </source>
</evidence>
<accession>A0A1Y5I6C1</accession>
<dbReference type="PRINTS" id="PR00195">
    <property type="entry name" value="DYNAMIN"/>
</dbReference>
<keyword evidence="1" id="KW-0547">Nucleotide-binding</keyword>
<dbReference type="GO" id="GO:0003924">
    <property type="term" value="F:GTPase activity"/>
    <property type="evidence" value="ECO:0007669"/>
    <property type="project" value="InterPro"/>
</dbReference>
<dbReference type="Pfam" id="PF01031">
    <property type="entry name" value="Dynamin_M"/>
    <property type="match status" value="1"/>
</dbReference>
<accession>A0A454Y499</accession>
<gene>
    <name evidence="7" type="ORF">BE221DRAFT_62468</name>
    <name evidence="6" type="ORF">OT_ostta01g03790</name>
</gene>
<dbReference type="Gene3D" id="1.20.120.1240">
    <property type="entry name" value="Dynamin, middle domain"/>
    <property type="match status" value="1"/>
</dbReference>
<dbReference type="InterPro" id="IPR022812">
    <property type="entry name" value="Dynamin"/>
</dbReference>
<evidence type="ECO:0000313" key="7">
    <source>
        <dbReference type="EMBL" id="OUS42585.1"/>
    </source>
</evidence>
<dbReference type="GO" id="GO:0005874">
    <property type="term" value="C:microtubule"/>
    <property type="evidence" value="ECO:0007669"/>
    <property type="project" value="TreeGrafter"/>
</dbReference>
<feature type="region of interest" description="Disordered" evidence="3">
    <location>
        <begin position="526"/>
        <end position="545"/>
    </location>
</feature>
<dbReference type="GO" id="GO:0005737">
    <property type="term" value="C:cytoplasm"/>
    <property type="evidence" value="ECO:0007669"/>
    <property type="project" value="TreeGrafter"/>
</dbReference>
<reference evidence="7" key="3">
    <citation type="submission" date="2017-04" db="EMBL/GenBank/DDBJ databases">
        <title>Population genomics of picophytoplankton unveils novel chromosome hypervariability.</title>
        <authorList>
            <consortium name="DOE Joint Genome Institute"/>
            <person name="Blanc-Mathieu R."/>
            <person name="Krasovec M."/>
            <person name="Hebrard M."/>
            <person name="Yau S."/>
            <person name="Desgranges E."/>
            <person name="Martin J."/>
            <person name="Schackwitz W."/>
            <person name="Kuo A."/>
            <person name="Salin G."/>
            <person name="Donnadieu C."/>
            <person name="Desdevises Y."/>
            <person name="Sanchez-Ferandin S."/>
            <person name="Moreau H."/>
            <person name="Rivals E."/>
            <person name="Grigoriev I.V."/>
            <person name="Grimsley N."/>
            <person name="Eyre-Walker A."/>
            <person name="Piganeau G."/>
        </authorList>
    </citation>
    <scope>NUCLEOTIDE SEQUENCE [LARGE SCALE GENOMIC DNA]</scope>
    <source>
        <strain evidence="7">RCC 1115</strain>
    </source>
</reference>
<dbReference type="STRING" id="70448.A0A090N2S1"/>
<reference evidence="6" key="2">
    <citation type="journal article" date="2014" name="BMC Genomics">
        <title>An improved genome of the model marine alga Ostreococcus tauri unfolds by assessing Illumina de novo assemblies.</title>
        <authorList>
            <person name="Blanc-Mathieu R."/>
            <person name="Verhelst B."/>
            <person name="Derelle E."/>
            <person name="Rombauts S."/>
            <person name="Bouget F.Y."/>
            <person name="Carre I."/>
            <person name="Chateau A."/>
            <person name="Eyre-Walker A."/>
            <person name="Grimsley N."/>
            <person name="Moreau H."/>
            <person name="Piegu B."/>
            <person name="Rivals E."/>
            <person name="Schackwitz W."/>
            <person name="Van de Peer Y."/>
            <person name="Piganeau G."/>
        </authorList>
    </citation>
    <scope>NUCLEOTIDE SEQUENCE</scope>
    <source>
        <strain evidence="6">RCC4221</strain>
    </source>
</reference>
<evidence type="ECO:0000259" key="4">
    <source>
        <dbReference type="PROSITE" id="PS51388"/>
    </source>
</evidence>
<dbReference type="FunFam" id="3.40.50.300:FF:001027">
    <property type="entry name" value="dynamin-related protein 3A"/>
    <property type="match status" value="1"/>
</dbReference>
<feature type="domain" description="GED" evidence="4">
    <location>
        <begin position="609"/>
        <end position="700"/>
    </location>
</feature>
<protein>
    <submittedName>
        <fullName evidence="7">Dynamin central region-domain-containing protein</fullName>
    </submittedName>
    <submittedName>
        <fullName evidence="6">P-loop containing nucleoside triphosphate hydrolase</fullName>
    </submittedName>
</protein>
<dbReference type="SMART" id="SM00053">
    <property type="entry name" value="DYNc"/>
    <property type="match status" value="1"/>
</dbReference>
<dbReference type="PROSITE" id="PS51718">
    <property type="entry name" value="G_DYNAMIN_2"/>
    <property type="match status" value="1"/>
</dbReference>
<dbReference type="FunCoup" id="A0A090N2S1">
    <property type="interactions" value="2110"/>
</dbReference>
<dbReference type="Proteomes" id="UP000195557">
    <property type="component" value="Unassembled WGS sequence"/>
</dbReference>
<evidence type="ECO:0000313" key="6">
    <source>
        <dbReference type="EMBL" id="CEF96728.1"/>
    </source>
</evidence>
<dbReference type="EMBL" id="KZ155838">
    <property type="protein sequence ID" value="OUS42585.1"/>
    <property type="molecule type" value="Genomic_DNA"/>
</dbReference>
<keyword evidence="8" id="KW-1185">Reference proteome</keyword>
<keyword evidence="6" id="KW-0378">Hydrolase</keyword>
<dbReference type="PANTHER" id="PTHR11566:SF21">
    <property type="entry name" value="DYNAMIN RELATED PROTEIN 1, ISOFORM A"/>
    <property type="match status" value="1"/>
</dbReference>
<feature type="domain" description="Dynamin-type G" evidence="5">
    <location>
        <begin position="36"/>
        <end position="307"/>
    </location>
</feature>
<dbReference type="EMBL" id="CAID01000001">
    <property type="protein sequence ID" value="CEF96728.1"/>
    <property type="molecule type" value="Genomic_DNA"/>
</dbReference>
<reference evidence="6 8" key="1">
    <citation type="journal article" date="2006" name="Proc. Natl. Acad. Sci. U.S.A.">
        <title>Genome analysis of the smallest free-living eukaryote Ostreococcus tauri unveils many unique features.</title>
        <authorList>
            <person name="Derelle E."/>
            <person name="Ferraz C."/>
            <person name="Rombauts S."/>
            <person name="Rouze P."/>
            <person name="Worden A.Z."/>
            <person name="Robbens S."/>
            <person name="Partensky F."/>
            <person name="Degroeve S."/>
            <person name="Echeynie S."/>
            <person name="Cooke R."/>
            <person name="Saeys Y."/>
            <person name="Wuyts J."/>
            <person name="Jabbari K."/>
            <person name="Bowler C."/>
            <person name="Panaud O."/>
            <person name="Piegu B."/>
            <person name="Ball S.G."/>
            <person name="Ral J.-P."/>
            <person name="Bouget F.-Y."/>
            <person name="Piganeau G."/>
            <person name="De Baets B."/>
            <person name="Picard A."/>
            <person name="Delseny M."/>
            <person name="Demaille J."/>
            <person name="Van de Peer Y."/>
            <person name="Moreau H."/>
        </authorList>
    </citation>
    <scope>NUCLEOTIDE SEQUENCE [LARGE SCALE GENOMIC DNA]</scope>
    <source>
        <strain evidence="6 8">OTTH0595</strain>
    </source>
</reference>
<dbReference type="PANTHER" id="PTHR11566">
    <property type="entry name" value="DYNAMIN"/>
    <property type="match status" value="1"/>
</dbReference>
<dbReference type="PROSITE" id="PS51388">
    <property type="entry name" value="GED"/>
    <property type="match status" value="1"/>
</dbReference>
<keyword evidence="2" id="KW-0342">GTP-binding</keyword>
<dbReference type="Proteomes" id="UP000009170">
    <property type="component" value="Unassembled WGS sequence"/>
</dbReference>
<evidence type="ECO:0000256" key="3">
    <source>
        <dbReference type="SAM" id="MobiDB-lite"/>
    </source>
</evidence>
<dbReference type="InterPro" id="IPR030381">
    <property type="entry name" value="G_DYNAMIN_dom"/>
</dbReference>